<evidence type="ECO:0000259" key="1">
    <source>
        <dbReference type="PROSITE" id="PS00028"/>
    </source>
</evidence>
<dbReference type="EMBL" id="JAPXFL010000008">
    <property type="protein sequence ID" value="KAK9502409.1"/>
    <property type="molecule type" value="Genomic_DNA"/>
</dbReference>
<dbReference type="AlphaFoldDB" id="A0AAW1CXK4"/>
<dbReference type="InterPro" id="IPR013087">
    <property type="entry name" value="Znf_C2H2_type"/>
</dbReference>
<proteinExistence type="predicted"/>
<name>A0AAW1CXK4_9HEMI</name>
<feature type="domain" description="C2H2-type" evidence="1">
    <location>
        <begin position="186"/>
        <end position="207"/>
    </location>
</feature>
<dbReference type="Proteomes" id="UP001461498">
    <property type="component" value="Unassembled WGS sequence"/>
</dbReference>
<keyword evidence="3" id="KW-1185">Reference proteome</keyword>
<reference evidence="2 3" key="1">
    <citation type="submission" date="2022-12" db="EMBL/GenBank/DDBJ databases">
        <title>Chromosome-level genome assembly of true bugs.</title>
        <authorList>
            <person name="Ma L."/>
            <person name="Li H."/>
        </authorList>
    </citation>
    <scope>NUCLEOTIDE SEQUENCE [LARGE SCALE GENOMIC DNA]</scope>
    <source>
        <strain evidence="2">Lab_2022b</strain>
    </source>
</reference>
<accession>A0AAW1CXK4</accession>
<protein>
    <recommendedName>
        <fullName evidence="1">C2H2-type domain-containing protein</fullName>
    </recommendedName>
</protein>
<dbReference type="Gene3D" id="3.30.160.60">
    <property type="entry name" value="Classic Zinc Finger"/>
    <property type="match status" value="1"/>
</dbReference>
<sequence>MDGLISDEFFTIPVVLENQNVGQAVNTMGYKGLQVVMAKDQPLLILDAGNLNFQNVPDPLMLSNTNNSFINTIDLPISREDIEHTLDDTEIEQVATRDKVNDDELNLDITPNEDLMDELIETLVIYKCKLCPFKTSEKNCLSKHLVSEHGANLKNDLNQDTLLKTVTGKDTEAGCSAREEQMVYMCANCTEAFVTYADCRIHMALVHKIMIGNVKSEDVKAELFNTNLI</sequence>
<dbReference type="SMART" id="SM00355">
    <property type="entry name" value="ZnF_C2H2"/>
    <property type="match status" value="2"/>
</dbReference>
<evidence type="ECO:0000313" key="3">
    <source>
        <dbReference type="Proteomes" id="UP001461498"/>
    </source>
</evidence>
<evidence type="ECO:0000313" key="2">
    <source>
        <dbReference type="EMBL" id="KAK9502409.1"/>
    </source>
</evidence>
<gene>
    <name evidence="2" type="ORF">O3M35_011191</name>
</gene>
<dbReference type="PROSITE" id="PS00028">
    <property type="entry name" value="ZINC_FINGER_C2H2_1"/>
    <property type="match status" value="1"/>
</dbReference>
<comment type="caution">
    <text evidence="2">The sequence shown here is derived from an EMBL/GenBank/DDBJ whole genome shotgun (WGS) entry which is preliminary data.</text>
</comment>
<organism evidence="2 3">
    <name type="scientific">Rhynocoris fuscipes</name>
    <dbReference type="NCBI Taxonomy" id="488301"/>
    <lineage>
        <taxon>Eukaryota</taxon>
        <taxon>Metazoa</taxon>
        <taxon>Ecdysozoa</taxon>
        <taxon>Arthropoda</taxon>
        <taxon>Hexapoda</taxon>
        <taxon>Insecta</taxon>
        <taxon>Pterygota</taxon>
        <taxon>Neoptera</taxon>
        <taxon>Paraneoptera</taxon>
        <taxon>Hemiptera</taxon>
        <taxon>Heteroptera</taxon>
        <taxon>Panheteroptera</taxon>
        <taxon>Cimicomorpha</taxon>
        <taxon>Reduviidae</taxon>
        <taxon>Harpactorinae</taxon>
        <taxon>Harpactorini</taxon>
        <taxon>Rhynocoris</taxon>
    </lineage>
</organism>